<gene>
    <name evidence="3" type="ORF">GCM10009069_09450</name>
</gene>
<comment type="caution">
    <text evidence="3">The sequence shown here is derived from an EMBL/GenBank/DDBJ whole genome shotgun (WGS) entry which is preliminary data.</text>
</comment>
<evidence type="ECO:0000256" key="1">
    <source>
        <dbReference type="PROSITE-ProRule" id="PRU00169"/>
    </source>
</evidence>
<keyword evidence="4" id="KW-1185">Reference proteome</keyword>
<reference evidence="3" key="1">
    <citation type="journal article" date="2014" name="Int. J. Syst. Evol. Microbiol.">
        <title>Complete genome sequence of Corynebacterium casei LMG S-19264T (=DSM 44701T), isolated from a smear-ripened cheese.</title>
        <authorList>
            <consortium name="US DOE Joint Genome Institute (JGI-PGF)"/>
            <person name="Walter F."/>
            <person name="Albersmeier A."/>
            <person name="Kalinowski J."/>
            <person name="Ruckert C."/>
        </authorList>
    </citation>
    <scope>NUCLEOTIDE SEQUENCE</scope>
    <source>
        <strain evidence="3">KCTC 32513</strain>
    </source>
</reference>
<feature type="domain" description="Response regulatory" evidence="2">
    <location>
        <begin position="7"/>
        <end position="117"/>
    </location>
</feature>
<dbReference type="InterPro" id="IPR001789">
    <property type="entry name" value="Sig_transdc_resp-reg_receiver"/>
</dbReference>
<dbReference type="InterPro" id="IPR011006">
    <property type="entry name" value="CheY-like_superfamily"/>
</dbReference>
<dbReference type="GO" id="GO:0000160">
    <property type="term" value="P:phosphorelay signal transduction system"/>
    <property type="evidence" value="ECO:0007669"/>
    <property type="project" value="InterPro"/>
</dbReference>
<keyword evidence="1" id="KW-0597">Phosphoprotein</keyword>
<sequence>MELDGPKILIVEDEFLIAFDMQEVLENAGAVVVGPAESIKKALDFIHSGNICAAIVDINLGAELSEQVVLSLRNSNIPFLYHSGQNALEKCSTWPQAPILNKPSKPSVMIRELVNVLL</sequence>
<name>A0A8J3CPQ5_9PROT</name>
<dbReference type="Gene3D" id="3.40.50.2300">
    <property type="match status" value="1"/>
</dbReference>
<dbReference type="RefSeq" id="WP_189495959.1">
    <property type="nucleotide sequence ID" value="NZ_BMZH01000003.1"/>
</dbReference>
<feature type="modified residue" description="4-aspartylphosphate" evidence="1">
    <location>
        <position position="57"/>
    </location>
</feature>
<protein>
    <recommendedName>
        <fullName evidence="2">Response regulatory domain-containing protein</fullName>
    </recommendedName>
</protein>
<organism evidence="3 4">
    <name type="scientific">Algimonas arctica</name>
    <dbReference type="NCBI Taxonomy" id="1479486"/>
    <lineage>
        <taxon>Bacteria</taxon>
        <taxon>Pseudomonadati</taxon>
        <taxon>Pseudomonadota</taxon>
        <taxon>Alphaproteobacteria</taxon>
        <taxon>Maricaulales</taxon>
        <taxon>Robiginitomaculaceae</taxon>
        <taxon>Algimonas</taxon>
    </lineage>
</organism>
<proteinExistence type="predicted"/>
<evidence type="ECO:0000259" key="2">
    <source>
        <dbReference type="PROSITE" id="PS50110"/>
    </source>
</evidence>
<dbReference type="EMBL" id="BMZH01000003">
    <property type="protein sequence ID" value="GHA88592.1"/>
    <property type="molecule type" value="Genomic_DNA"/>
</dbReference>
<accession>A0A8J3CPQ5</accession>
<dbReference type="PROSITE" id="PS50110">
    <property type="entry name" value="RESPONSE_REGULATORY"/>
    <property type="match status" value="1"/>
</dbReference>
<dbReference type="Proteomes" id="UP000634004">
    <property type="component" value="Unassembled WGS sequence"/>
</dbReference>
<evidence type="ECO:0000313" key="3">
    <source>
        <dbReference type="EMBL" id="GHA88592.1"/>
    </source>
</evidence>
<evidence type="ECO:0000313" key="4">
    <source>
        <dbReference type="Proteomes" id="UP000634004"/>
    </source>
</evidence>
<dbReference type="AlphaFoldDB" id="A0A8J3CPQ5"/>
<dbReference type="SUPFAM" id="SSF52172">
    <property type="entry name" value="CheY-like"/>
    <property type="match status" value="1"/>
</dbReference>
<reference evidence="3" key="2">
    <citation type="submission" date="2020-09" db="EMBL/GenBank/DDBJ databases">
        <authorList>
            <person name="Sun Q."/>
            <person name="Kim S."/>
        </authorList>
    </citation>
    <scope>NUCLEOTIDE SEQUENCE</scope>
    <source>
        <strain evidence="3">KCTC 32513</strain>
    </source>
</reference>